<feature type="transmembrane region" description="Helical" evidence="11">
    <location>
        <begin position="137"/>
        <end position="159"/>
    </location>
</feature>
<sequence>MCRPTFYRIYRKKSTEGFQSLPYMMALFSSMLWLYYALLKNQASLITINSFGCLIETTYIVIYLIYAPRREKVFTGQMLFVLNVMIFGVIFACTLCLTQGDKRITILGWICVGFSVSVFAAPLSIITLVIRTKSVEFMPYMLSFFLTLSAAVWLGYGLLSRDRYVALPNIPGLVFGIIQMVLYCIYYSNEVNCAECRGLPEHVTTVVLAASSEVHPVNIDCGHRGGGSAEGNGGSGDGGGEIKGREASTRGGNREGAGGEEFEMAEVGMNVRMIAV</sequence>
<keyword evidence="3 11" id="KW-0813">Transport</keyword>
<feature type="transmembrane region" description="Helical" evidence="11">
    <location>
        <begin position="45"/>
        <end position="66"/>
    </location>
</feature>
<feature type="transmembrane region" description="Helical" evidence="11">
    <location>
        <begin position="78"/>
        <end position="100"/>
    </location>
</feature>
<protein>
    <recommendedName>
        <fullName evidence="11">Bidirectional sugar transporter SWEET</fullName>
    </recommendedName>
</protein>
<feature type="transmembrane region" description="Helical" evidence="11">
    <location>
        <begin position="165"/>
        <end position="187"/>
    </location>
</feature>
<keyword evidence="5 11" id="KW-0762">Sugar transport</keyword>
<evidence type="ECO:0000256" key="5">
    <source>
        <dbReference type="ARBA" id="ARBA00022597"/>
    </source>
</evidence>
<evidence type="ECO:0000256" key="8">
    <source>
        <dbReference type="ARBA" id="ARBA00022989"/>
    </source>
</evidence>
<dbReference type="FunFam" id="1.20.1280.290:FF:000001">
    <property type="entry name" value="Bidirectional sugar transporter SWEET"/>
    <property type="match status" value="1"/>
</dbReference>
<keyword evidence="14" id="KW-1185">Reference proteome</keyword>
<comment type="subcellular location">
    <subcellularLocation>
        <location evidence="1">Cell membrane</location>
        <topology evidence="1">Multi-pass membrane protein</topology>
    </subcellularLocation>
</comment>
<evidence type="ECO:0000256" key="7">
    <source>
        <dbReference type="ARBA" id="ARBA00022737"/>
    </source>
</evidence>
<dbReference type="OrthoDB" id="409725at2759"/>
<evidence type="ECO:0000313" key="14">
    <source>
        <dbReference type="Proteomes" id="UP000236161"/>
    </source>
</evidence>
<dbReference type="GO" id="GO:0051119">
    <property type="term" value="F:sugar transmembrane transporter activity"/>
    <property type="evidence" value="ECO:0007669"/>
    <property type="project" value="InterPro"/>
</dbReference>
<feature type="transmembrane region" description="Helical" evidence="11">
    <location>
        <begin position="106"/>
        <end position="130"/>
    </location>
</feature>
<feature type="region of interest" description="Disordered" evidence="12">
    <location>
        <begin position="222"/>
        <end position="260"/>
    </location>
</feature>
<evidence type="ECO:0000256" key="2">
    <source>
        <dbReference type="ARBA" id="ARBA00007809"/>
    </source>
</evidence>
<feature type="transmembrane region" description="Helical" evidence="11">
    <location>
        <begin position="21"/>
        <end position="39"/>
    </location>
</feature>
<dbReference type="InterPro" id="IPR047664">
    <property type="entry name" value="SWEET"/>
</dbReference>
<dbReference type="PANTHER" id="PTHR10791">
    <property type="entry name" value="RAG1-ACTIVATING PROTEIN 1"/>
    <property type="match status" value="1"/>
</dbReference>
<evidence type="ECO:0000256" key="6">
    <source>
        <dbReference type="ARBA" id="ARBA00022692"/>
    </source>
</evidence>
<comment type="function">
    <text evidence="10">Mediates both low-affinity uptake and efflux of sugar across the plasma membrane.</text>
</comment>
<dbReference type="Gene3D" id="1.20.1280.290">
    <property type="match status" value="2"/>
</dbReference>
<dbReference type="AlphaFoldDB" id="A0A2I0B961"/>
<organism evidence="13 14">
    <name type="scientific">Apostasia shenzhenica</name>
    <dbReference type="NCBI Taxonomy" id="1088818"/>
    <lineage>
        <taxon>Eukaryota</taxon>
        <taxon>Viridiplantae</taxon>
        <taxon>Streptophyta</taxon>
        <taxon>Embryophyta</taxon>
        <taxon>Tracheophyta</taxon>
        <taxon>Spermatophyta</taxon>
        <taxon>Magnoliopsida</taxon>
        <taxon>Liliopsida</taxon>
        <taxon>Asparagales</taxon>
        <taxon>Orchidaceae</taxon>
        <taxon>Apostasioideae</taxon>
        <taxon>Apostasia</taxon>
    </lineage>
</organism>
<gene>
    <name evidence="13" type="primary">SWEET14</name>
    <name evidence="13" type="ORF">AXF42_Ash009566</name>
</gene>
<evidence type="ECO:0000256" key="11">
    <source>
        <dbReference type="RuleBase" id="RU910715"/>
    </source>
</evidence>
<evidence type="ECO:0000256" key="4">
    <source>
        <dbReference type="ARBA" id="ARBA00022475"/>
    </source>
</evidence>
<dbReference type="Pfam" id="PF03083">
    <property type="entry name" value="MtN3_slv"/>
    <property type="match status" value="2"/>
</dbReference>
<keyword evidence="9 11" id="KW-0472">Membrane</keyword>
<proteinExistence type="inferred from homology"/>
<accession>A0A2I0B961</accession>
<evidence type="ECO:0000256" key="10">
    <source>
        <dbReference type="ARBA" id="ARBA00037238"/>
    </source>
</evidence>
<name>A0A2I0B961_9ASPA</name>
<keyword evidence="7" id="KW-0677">Repeat</keyword>
<dbReference type="EMBL" id="KZ451905">
    <property type="protein sequence ID" value="PKA64344.1"/>
    <property type="molecule type" value="Genomic_DNA"/>
</dbReference>
<comment type="function">
    <text evidence="11">Mediates both low-affinity uptake and efflux of sugar across the membrane.</text>
</comment>
<comment type="similarity">
    <text evidence="2 11">Belongs to the SWEET sugar transporter family.</text>
</comment>
<dbReference type="PANTHER" id="PTHR10791:SF22">
    <property type="entry name" value="BIDIRECTIONAL SUGAR TRANSPORTER SWEET11"/>
    <property type="match status" value="1"/>
</dbReference>
<keyword evidence="6 11" id="KW-0812">Transmembrane</keyword>
<evidence type="ECO:0000256" key="12">
    <source>
        <dbReference type="SAM" id="MobiDB-lite"/>
    </source>
</evidence>
<dbReference type="InterPro" id="IPR004316">
    <property type="entry name" value="SWEET_rpt"/>
</dbReference>
<keyword evidence="8 11" id="KW-1133">Transmembrane helix</keyword>
<evidence type="ECO:0000256" key="3">
    <source>
        <dbReference type="ARBA" id="ARBA00022448"/>
    </source>
</evidence>
<dbReference type="FunFam" id="1.20.1280.290:FF:000003">
    <property type="entry name" value="Bidirectional sugar transporter SWEET"/>
    <property type="match status" value="1"/>
</dbReference>
<dbReference type="GO" id="GO:0005886">
    <property type="term" value="C:plasma membrane"/>
    <property type="evidence" value="ECO:0007669"/>
    <property type="project" value="UniProtKB-SubCell"/>
</dbReference>
<evidence type="ECO:0000313" key="13">
    <source>
        <dbReference type="EMBL" id="PKA64344.1"/>
    </source>
</evidence>
<dbReference type="Proteomes" id="UP000236161">
    <property type="component" value="Unassembled WGS sequence"/>
</dbReference>
<comment type="caution">
    <text evidence="11">Lacks conserved residue(s) required for the propagation of feature annotation.</text>
</comment>
<evidence type="ECO:0000256" key="9">
    <source>
        <dbReference type="ARBA" id="ARBA00023136"/>
    </source>
</evidence>
<reference evidence="13 14" key="1">
    <citation type="journal article" date="2017" name="Nature">
        <title>The Apostasia genome and the evolution of orchids.</title>
        <authorList>
            <person name="Zhang G.Q."/>
            <person name="Liu K.W."/>
            <person name="Li Z."/>
            <person name="Lohaus R."/>
            <person name="Hsiao Y.Y."/>
            <person name="Niu S.C."/>
            <person name="Wang J.Y."/>
            <person name="Lin Y.C."/>
            <person name="Xu Q."/>
            <person name="Chen L.J."/>
            <person name="Yoshida K."/>
            <person name="Fujiwara S."/>
            <person name="Wang Z.W."/>
            <person name="Zhang Y.Q."/>
            <person name="Mitsuda N."/>
            <person name="Wang M."/>
            <person name="Liu G.H."/>
            <person name="Pecoraro L."/>
            <person name="Huang H.X."/>
            <person name="Xiao X.J."/>
            <person name="Lin M."/>
            <person name="Wu X.Y."/>
            <person name="Wu W.L."/>
            <person name="Chen Y.Y."/>
            <person name="Chang S.B."/>
            <person name="Sakamoto S."/>
            <person name="Ohme-Takagi M."/>
            <person name="Yagi M."/>
            <person name="Zeng S.J."/>
            <person name="Shen C.Y."/>
            <person name="Yeh C.M."/>
            <person name="Luo Y.B."/>
            <person name="Tsai W.C."/>
            <person name="Van de Peer Y."/>
            <person name="Liu Z.J."/>
        </authorList>
    </citation>
    <scope>NUCLEOTIDE SEQUENCE [LARGE SCALE GENOMIC DNA]</scope>
    <source>
        <strain evidence="14">cv. Shenzhen</strain>
        <tissue evidence="13">Stem</tissue>
    </source>
</reference>
<feature type="compositionally biased region" description="Gly residues" evidence="12">
    <location>
        <begin position="224"/>
        <end position="239"/>
    </location>
</feature>
<keyword evidence="4" id="KW-1003">Cell membrane</keyword>
<evidence type="ECO:0000256" key="1">
    <source>
        <dbReference type="ARBA" id="ARBA00004651"/>
    </source>
</evidence>